<dbReference type="AlphaFoldDB" id="A0A895YMI3"/>
<dbReference type="Gene3D" id="2.40.10.120">
    <property type="match status" value="1"/>
</dbReference>
<dbReference type="PANTHER" id="PTHR43343">
    <property type="entry name" value="PEPTIDASE S12"/>
    <property type="match status" value="1"/>
</dbReference>
<accession>A0A895YMI3</accession>
<sequence>MDALEDRAGELERIAGEVFDSEAVAAAVLPSVFMVVAGQFSGTAFAMGPSEDGGATNLFTNYHVIEETWERGDNRVTLQRTNQSYPAEIVDVEPGNDVAWLRTDSSFPGLSPASEDVRAGQPIIAVGAPQGLTDTVTSGVVSTPAQRLSDGSGPWIQFDAAINPGNSGGPVINSTQEVVGIATAKGRETEGIGFAVPIEVACDLFDIC</sequence>
<protein>
    <submittedName>
        <fullName evidence="3">Trypsin-like peptidase domain-containing protein</fullName>
    </submittedName>
</protein>
<gene>
    <name evidence="3" type="ORF">JQS43_07655</name>
</gene>
<proteinExistence type="predicted"/>
<dbReference type="Pfam" id="PF13365">
    <property type="entry name" value="Trypsin_2"/>
    <property type="match status" value="1"/>
</dbReference>
<keyword evidence="4" id="KW-1185">Reference proteome</keyword>
<name>A0A895YMI3_9ACTN</name>
<evidence type="ECO:0000313" key="3">
    <source>
        <dbReference type="EMBL" id="QSB17172.1"/>
    </source>
</evidence>
<dbReference type="InterPro" id="IPR009003">
    <property type="entry name" value="Peptidase_S1_PA"/>
</dbReference>
<dbReference type="GO" id="GO:0006508">
    <property type="term" value="P:proteolysis"/>
    <property type="evidence" value="ECO:0007669"/>
    <property type="project" value="UniProtKB-KW"/>
</dbReference>
<reference evidence="3" key="1">
    <citation type="submission" date="2021-02" db="EMBL/GenBank/DDBJ databases">
        <title>Natrosporangium hydrolyticum gen. nov., sp. nov, a haloalkaliphilic actinobacterium from a soda solonchak soil.</title>
        <authorList>
            <person name="Sorokin D.Y."/>
            <person name="Khijniak T.V."/>
            <person name="Zakharycheva A.P."/>
            <person name="Boueva O.V."/>
            <person name="Ariskina E.V."/>
            <person name="Hahnke R.L."/>
            <person name="Bunk B."/>
            <person name="Sproer C."/>
            <person name="Schumann P."/>
            <person name="Evtushenko L.I."/>
            <person name="Kublanov I.V."/>
        </authorList>
    </citation>
    <scope>NUCLEOTIDE SEQUENCE</scope>
    <source>
        <strain evidence="3">DSM 106523</strain>
    </source>
</reference>
<evidence type="ECO:0000256" key="1">
    <source>
        <dbReference type="ARBA" id="ARBA00022670"/>
    </source>
</evidence>
<dbReference type="PANTHER" id="PTHR43343:SF3">
    <property type="entry name" value="PROTEASE DO-LIKE 8, CHLOROPLASTIC"/>
    <property type="match status" value="1"/>
</dbReference>
<dbReference type="InterPro" id="IPR051201">
    <property type="entry name" value="Chloro_Bact_Ser_Proteases"/>
</dbReference>
<keyword evidence="2" id="KW-0378">Hydrolase</keyword>
<keyword evidence="1" id="KW-0645">Protease</keyword>
<dbReference type="InterPro" id="IPR001940">
    <property type="entry name" value="Peptidase_S1C"/>
</dbReference>
<dbReference type="EMBL" id="CP070499">
    <property type="protein sequence ID" value="QSB17172.1"/>
    <property type="molecule type" value="Genomic_DNA"/>
</dbReference>
<dbReference type="GO" id="GO:0004252">
    <property type="term" value="F:serine-type endopeptidase activity"/>
    <property type="evidence" value="ECO:0007669"/>
    <property type="project" value="InterPro"/>
</dbReference>
<evidence type="ECO:0000313" key="4">
    <source>
        <dbReference type="Proteomes" id="UP000662857"/>
    </source>
</evidence>
<dbReference type="SUPFAM" id="SSF50494">
    <property type="entry name" value="Trypsin-like serine proteases"/>
    <property type="match status" value="1"/>
</dbReference>
<organism evidence="3 4">
    <name type="scientific">Natronosporangium hydrolyticum</name>
    <dbReference type="NCBI Taxonomy" id="2811111"/>
    <lineage>
        <taxon>Bacteria</taxon>
        <taxon>Bacillati</taxon>
        <taxon>Actinomycetota</taxon>
        <taxon>Actinomycetes</taxon>
        <taxon>Micromonosporales</taxon>
        <taxon>Micromonosporaceae</taxon>
        <taxon>Natronosporangium</taxon>
    </lineage>
</organism>
<dbReference type="KEGG" id="nhy:JQS43_07655"/>
<evidence type="ECO:0000256" key="2">
    <source>
        <dbReference type="ARBA" id="ARBA00022801"/>
    </source>
</evidence>
<dbReference type="PRINTS" id="PR00834">
    <property type="entry name" value="PROTEASES2C"/>
</dbReference>
<dbReference type="Proteomes" id="UP000662857">
    <property type="component" value="Chromosome"/>
</dbReference>